<dbReference type="VEuPathDB" id="PlasmoDB:PRCDC_0219200"/>
<feature type="transmembrane region" description="Helical" evidence="1">
    <location>
        <begin position="128"/>
        <end position="148"/>
    </location>
</feature>
<dbReference type="EMBL" id="OFAE01000003">
    <property type="protein sequence ID" value="SOV83897.1"/>
    <property type="molecule type" value="Genomic_DNA"/>
</dbReference>
<evidence type="ECO:0000313" key="3">
    <source>
        <dbReference type="Proteomes" id="UP000240500"/>
    </source>
</evidence>
<keyword evidence="1" id="KW-0472">Membrane</keyword>
<reference evidence="2 3" key="1">
    <citation type="submission" date="2016-09" db="EMBL/GenBank/DDBJ databases">
        <authorList>
            <consortium name="Pathogen Informatics"/>
        </authorList>
    </citation>
    <scope>NUCLEOTIDE SEQUENCE [LARGE SCALE GENOMIC DNA]</scope>
</reference>
<name>A0A2P9DSD4_PLARE</name>
<proteinExistence type="predicted"/>
<feature type="transmembrane region" description="Helical" evidence="1">
    <location>
        <begin position="6"/>
        <end position="23"/>
    </location>
</feature>
<dbReference type="VEuPathDB" id="PlasmoDB:PRG01_0013300"/>
<organism evidence="2 3">
    <name type="scientific">Plasmodium reichenowi</name>
    <dbReference type="NCBI Taxonomy" id="5854"/>
    <lineage>
        <taxon>Eukaryota</taxon>
        <taxon>Sar</taxon>
        <taxon>Alveolata</taxon>
        <taxon>Apicomplexa</taxon>
        <taxon>Aconoidasida</taxon>
        <taxon>Haemosporida</taxon>
        <taxon>Plasmodiidae</taxon>
        <taxon>Plasmodium</taxon>
        <taxon>Plasmodium (Laverania)</taxon>
    </lineage>
</organism>
<dbReference type="OrthoDB" id="375973at2759"/>
<dbReference type="AlphaFoldDB" id="A0A2P9DSD4"/>
<sequence>MNMFFLFIKIFIFSIFTINLKLTNRYDYNIHYKGKKNLLGKRLGLISCRTLTEVYDAFNDATVKMLDISFDSSKASTTRTRRFIQDRYSTAPYELIKRKPKKKKSPFSKIKGKFVRYFQKINYILNEILYFFMDNTNCFFLPTKYILAPFVFTFKILYDIIAFIAIVFILVIIIIYTLIKKMCLRMHYSESMQNLRSRKNHEAKETINTIPKFDTEYLMFYI</sequence>
<dbReference type="Proteomes" id="UP000240500">
    <property type="component" value="Unassembled WGS sequence"/>
</dbReference>
<feature type="transmembrane region" description="Helical" evidence="1">
    <location>
        <begin position="160"/>
        <end position="179"/>
    </location>
</feature>
<accession>A0A2P9DSD4</accession>
<evidence type="ECO:0000256" key="1">
    <source>
        <dbReference type="SAM" id="Phobius"/>
    </source>
</evidence>
<gene>
    <name evidence="2" type="ORF">PRG01_0013300</name>
</gene>
<protein>
    <submittedName>
        <fullName evidence="2">Uncharacterized protein</fullName>
    </submittedName>
</protein>
<keyword evidence="1" id="KW-0812">Transmembrane</keyword>
<evidence type="ECO:0000313" key="2">
    <source>
        <dbReference type="EMBL" id="SOV83897.1"/>
    </source>
</evidence>
<keyword evidence="1" id="KW-1133">Transmembrane helix</keyword>